<evidence type="ECO:0000259" key="7">
    <source>
        <dbReference type="Pfam" id="PF13480"/>
    </source>
</evidence>
<comment type="caution">
    <text evidence="8">The sequence shown here is derived from an EMBL/GenBank/DDBJ whole genome shotgun (WGS) entry which is preliminary data.</text>
</comment>
<dbReference type="GO" id="GO:0016755">
    <property type="term" value="F:aminoacyltransferase activity"/>
    <property type="evidence" value="ECO:0007669"/>
    <property type="project" value="InterPro"/>
</dbReference>
<proteinExistence type="inferred from homology"/>
<dbReference type="STRING" id="1802163.A2932_01170"/>
<evidence type="ECO:0000313" key="8">
    <source>
        <dbReference type="EMBL" id="OGZ60768.1"/>
    </source>
</evidence>
<name>A0A1G2HFU0_9BACT</name>
<dbReference type="PROSITE" id="PS51191">
    <property type="entry name" value="FEMABX"/>
    <property type="match status" value="1"/>
</dbReference>
<evidence type="ECO:0000256" key="6">
    <source>
        <dbReference type="ARBA" id="ARBA00023316"/>
    </source>
</evidence>
<dbReference type="AlphaFoldDB" id="A0A1G2HFU0"/>
<keyword evidence="5" id="KW-0012">Acyltransferase</keyword>
<dbReference type="InterPro" id="IPR016181">
    <property type="entry name" value="Acyl_CoA_acyltransferase"/>
</dbReference>
<protein>
    <recommendedName>
        <fullName evidence="7">BioF2-like acetyltransferase domain-containing protein</fullName>
    </recommendedName>
</protein>
<gene>
    <name evidence="8" type="ORF">A2932_01170</name>
</gene>
<dbReference type="InterPro" id="IPR003447">
    <property type="entry name" value="FEMABX"/>
</dbReference>
<sequence length="207" mass="24127">MHAETTWELALNKSENELMAGMRKNTRNLVRRAQKEGVEIVTGTSEEFINAFLKLYKETADRQNFVAFSRSYIRSEVESFAQDNHALVFLATYKGQILSSAVIVFYGDSAYYHQGANSNANTKIPAAYLLQWEVIREAKRRGKKYYNFWGITNDEKNIKHPWYGLTFFKEGFGGHRQEYARAQDLPITSRYYIIFLIDAIRRIRRGL</sequence>
<evidence type="ECO:0000313" key="9">
    <source>
        <dbReference type="Proteomes" id="UP000179153"/>
    </source>
</evidence>
<comment type="similarity">
    <text evidence="1">Belongs to the FemABX family.</text>
</comment>
<dbReference type="EMBL" id="MHOI01000037">
    <property type="protein sequence ID" value="OGZ60768.1"/>
    <property type="molecule type" value="Genomic_DNA"/>
</dbReference>
<dbReference type="GO" id="GO:0008360">
    <property type="term" value="P:regulation of cell shape"/>
    <property type="evidence" value="ECO:0007669"/>
    <property type="project" value="UniProtKB-KW"/>
</dbReference>
<evidence type="ECO:0000256" key="2">
    <source>
        <dbReference type="ARBA" id="ARBA00022679"/>
    </source>
</evidence>
<keyword evidence="2" id="KW-0808">Transferase</keyword>
<dbReference type="Pfam" id="PF13480">
    <property type="entry name" value="Acetyltransf_6"/>
    <property type="match status" value="1"/>
</dbReference>
<reference evidence="8 9" key="1">
    <citation type="journal article" date="2016" name="Nat. Commun.">
        <title>Thousands of microbial genomes shed light on interconnected biogeochemical processes in an aquifer system.</title>
        <authorList>
            <person name="Anantharaman K."/>
            <person name="Brown C.T."/>
            <person name="Hug L.A."/>
            <person name="Sharon I."/>
            <person name="Castelle C.J."/>
            <person name="Probst A.J."/>
            <person name="Thomas B.C."/>
            <person name="Singh A."/>
            <person name="Wilkins M.J."/>
            <person name="Karaoz U."/>
            <person name="Brodie E.L."/>
            <person name="Williams K.H."/>
            <person name="Hubbard S.S."/>
            <person name="Banfield J.F."/>
        </authorList>
    </citation>
    <scope>NUCLEOTIDE SEQUENCE [LARGE SCALE GENOMIC DNA]</scope>
</reference>
<evidence type="ECO:0000256" key="4">
    <source>
        <dbReference type="ARBA" id="ARBA00022984"/>
    </source>
</evidence>
<evidence type="ECO:0000256" key="5">
    <source>
        <dbReference type="ARBA" id="ARBA00023315"/>
    </source>
</evidence>
<keyword evidence="4" id="KW-0573">Peptidoglycan synthesis</keyword>
<dbReference type="Gene3D" id="3.40.630.30">
    <property type="match status" value="1"/>
</dbReference>
<organism evidence="8 9">
    <name type="scientific">Candidatus Spechtbacteria bacterium RIFCSPLOWO2_01_FULL_46_10</name>
    <dbReference type="NCBI Taxonomy" id="1802163"/>
    <lineage>
        <taxon>Bacteria</taxon>
        <taxon>Candidatus Spechtiibacteriota</taxon>
    </lineage>
</organism>
<dbReference type="InterPro" id="IPR038740">
    <property type="entry name" value="BioF2-like_GNAT_dom"/>
</dbReference>
<keyword evidence="3" id="KW-0133">Cell shape</keyword>
<dbReference type="PANTHER" id="PTHR36174:SF1">
    <property type="entry name" value="LIPID II:GLYCINE GLYCYLTRANSFERASE"/>
    <property type="match status" value="1"/>
</dbReference>
<dbReference type="PANTHER" id="PTHR36174">
    <property type="entry name" value="LIPID II:GLYCINE GLYCYLTRANSFERASE"/>
    <property type="match status" value="1"/>
</dbReference>
<accession>A0A1G2HFU0</accession>
<dbReference type="GO" id="GO:0009252">
    <property type="term" value="P:peptidoglycan biosynthetic process"/>
    <property type="evidence" value="ECO:0007669"/>
    <property type="project" value="UniProtKB-KW"/>
</dbReference>
<dbReference type="Proteomes" id="UP000179153">
    <property type="component" value="Unassembled WGS sequence"/>
</dbReference>
<evidence type="ECO:0000256" key="3">
    <source>
        <dbReference type="ARBA" id="ARBA00022960"/>
    </source>
</evidence>
<dbReference type="GO" id="GO:0071555">
    <property type="term" value="P:cell wall organization"/>
    <property type="evidence" value="ECO:0007669"/>
    <property type="project" value="UniProtKB-KW"/>
</dbReference>
<keyword evidence="6" id="KW-0961">Cell wall biogenesis/degradation</keyword>
<dbReference type="SUPFAM" id="SSF55729">
    <property type="entry name" value="Acyl-CoA N-acyltransferases (Nat)"/>
    <property type="match status" value="1"/>
</dbReference>
<dbReference type="InterPro" id="IPR050644">
    <property type="entry name" value="PG_Glycine_Bridge_Synth"/>
</dbReference>
<feature type="domain" description="BioF2-like acetyltransferase" evidence="7">
    <location>
        <begin position="22"/>
        <end position="156"/>
    </location>
</feature>
<evidence type="ECO:0000256" key="1">
    <source>
        <dbReference type="ARBA" id="ARBA00009943"/>
    </source>
</evidence>